<proteinExistence type="predicted"/>
<evidence type="ECO:0000313" key="2">
    <source>
        <dbReference type="Proteomes" id="UP000217790"/>
    </source>
</evidence>
<keyword evidence="2" id="KW-1185">Reference proteome</keyword>
<name>A0A2H3DAM6_ARMGA</name>
<dbReference type="EMBL" id="KZ293662">
    <property type="protein sequence ID" value="PBK91150.1"/>
    <property type="molecule type" value="Genomic_DNA"/>
</dbReference>
<evidence type="ECO:0000313" key="1">
    <source>
        <dbReference type="EMBL" id="PBK91150.1"/>
    </source>
</evidence>
<organism evidence="1 2">
    <name type="scientific">Armillaria gallica</name>
    <name type="common">Bulbous honey fungus</name>
    <name type="synonym">Armillaria bulbosa</name>
    <dbReference type="NCBI Taxonomy" id="47427"/>
    <lineage>
        <taxon>Eukaryota</taxon>
        <taxon>Fungi</taxon>
        <taxon>Dikarya</taxon>
        <taxon>Basidiomycota</taxon>
        <taxon>Agaricomycotina</taxon>
        <taxon>Agaricomycetes</taxon>
        <taxon>Agaricomycetidae</taxon>
        <taxon>Agaricales</taxon>
        <taxon>Marasmiineae</taxon>
        <taxon>Physalacriaceae</taxon>
        <taxon>Armillaria</taxon>
    </lineage>
</organism>
<reference evidence="2" key="1">
    <citation type="journal article" date="2017" name="Nat. Ecol. Evol.">
        <title>Genome expansion and lineage-specific genetic innovations in the forest pathogenic fungi Armillaria.</title>
        <authorList>
            <person name="Sipos G."/>
            <person name="Prasanna A.N."/>
            <person name="Walter M.C."/>
            <person name="O'Connor E."/>
            <person name="Balint B."/>
            <person name="Krizsan K."/>
            <person name="Kiss B."/>
            <person name="Hess J."/>
            <person name="Varga T."/>
            <person name="Slot J."/>
            <person name="Riley R."/>
            <person name="Boka B."/>
            <person name="Rigling D."/>
            <person name="Barry K."/>
            <person name="Lee J."/>
            <person name="Mihaltcheva S."/>
            <person name="LaButti K."/>
            <person name="Lipzen A."/>
            <person name="Waldron R."/>
            <person name="Moloney N.M."/>
            <person name="Sperisen C."/>
            <person name="Kredics L."/>
            <person name="Vagvoelgyi C."/>
            <person name="Patrignani A."/>
            <person name="Fitzpatrick D."/>
            <person name="Nagy I."/>
            <person name="Doyle S."/>
            <person name="Anderson J.B."/>
            <person name="Grigoriev I.V."/>
            <person name="Gueldener U."/>
            <person name="Muensterkoetter M."/>
            <person name="Nagy L.G."/>
        </authorList>
    </citation>
    <scope>NUCLEOTIDE SEQUENCE [LARGE SCALE GENOMIC DNA]</scope>
    <source>
        <strain evidence="2">Ar21-2</strain>
    </source>
</reference>
<sequence length="127" mass="14334">MHTETVRHRLAAIPKMLQASLLLQRLVVASNMHYWMKFSYFHAEDPREVRRRGILHGRAYAYLYTRPAFLSFLSDRSLQPDVSSFPTSSAGIPAKRGNHAKRGIRAGVHHKKGNPIAGVQIVRCLGS</sequence>
<dbReference type="InParanoid" id="A0A2H3DAM6"/>
<gene>
    <name evidence="1" type="ORF">ARMGADRAFT_217805</name>
</gene>
<dbReference type="Proteomes" id="UP000217790">
    <property type="component" value="Unassembled WGS sequence"/>
</dbReference>
<accession>A0A2H3DAM6</accession>
<protein>
    <submittedName>
        <fullName evidence="1">Uncharacterized protein</fullName>
    </submittedName>
</protein>
<dbReference type="AlphaFoldDB" id="A0A2H3DAM6"/>